<evidence type="ECO:0000313" key="2">
    <source>
        <dbReference type="Proteomes" id="UP000765509"/>
    </source>
</evidence>
<proteinExistence type="predicted"/>
<dbReference type="AlphaFoldDB" id="A0A9Q3GNY3"/>
<sequence>MIWVICKWLIYSGAKVAANHDSRLLMYFTPTNCRAATSFQMHPSMGHMQKTLTGLEDLLLPVLQPTIPLCGWPAYPQMLTRLRAQTCGPSVQIIYSLIPIKILRIYDP</sequence>
<dbReference type="Proteomes" id="UP000765509">
    <property type="component" value="Unassembled WGS sequence"/>
</dbReference>
<accession>A0A9Q3GNY3</accession>
<evidence type="ECO:0000313" key="1">
    <source>
        <dbReference type="EMBL" id="MBW0474491.1"/>
    </source>
</evidence>
<comment type="caution">
    <text evidence="1">The sequence shown here is derived from an EMBL/GenBank/DDBJ whole genome shotgun (WGS) entry which is preliminary data.</text>
</comment>
<protein>
    <submittedName>
        <fullName evidence="1">Uncharacterized protein</fullName>
    </submittedName>
</protein>
<dbReference type="EMBL" id="AVOT02003753">
    <property type="protein sequence ID" value="MBW0474491.1"/>
    <property type="molecule type" value="Genomic_DNA"/>
</dbReference>
<name>A0A9Q3GNY3_9BASI</name>
<organism evidence="1 2">
    <name type="scientific">Austropuccinia psidii MF-1</name>
    <dbReference type="NCBI Taxonomy" id="1389203"/>
    <lineage>
        <taxon>Eukaryota</taxon>
        <taxon>Fungi</taxon>
        <taxon>Dikarya</taxon>
        <taxon>Basidiomycota</taxon>
        <taxon>Pucciniomycotina</taxon>
        <taxon>Pucciniomycetes</taxon>
        <taxon>Pucciniales</taxon>
        <taxon>Sphaerophragmiaceae</taxon>
        <taxon>Austropuccinia</taxon>
    </lineage>
</organism>
<reference evidence="1" key="1">
    <citation type="submission" date="2021-03" db="EMBL/GenBank/DDBJ databases">
        <title>Draft genome sequence of rust myrtle Austropuccinia psidii MF-1, a brazilian biotype.</title>
        <authorList>
            <person name="Quecine M.C."/>
            <person name="Pachon D.M.R."/>
            <person name="Bonatelli M.L."/>
            <person name="Correr F.H."/>
            <person name="Franceschini L.M."/>
            <person name="Leite T.F."/>
            <person name="Margarido G.R.A."/>
            <person name="Almeida C.A."/>
            <person name="Ferrarezi J.A."/>
            <person name="Labate C.A."/>
        </authorList>
    </citation>
    <scope>NUCLEOTIDE SEQUENCE</scope>
    <source>
        <strain evidence="1">MF-1</strain>
    </source>
</reference>
<gene>
    <name evidence="1" type="ORF">O181_014206</name>
</gene>
<keyword evidence="2" id="KW-1185">Reference proteome</keyword>